<reference evidence="3 4" key="1">
    <citation type="submission" date="2015-12" db="EMBL/GenBank/DDBJ databases">
        <authorList>
            <person name="Shamseldin A."/>
            <person name="Moawad H."/>
            <person name="Abd El-Rahim W.M."/>
            <person name="Sadowsky M.J."/>
        </authorList>
    </citation>
    <scope>NUCLEOTIDE SEQUENCE [LARGE SCALE GENOMIC DNA]</scope>
    <source>
        <strain evidence="3 4">DG5B</strain>
    </source>
</reference>
<dbReference type="STRING" id="1411621.AUC43_17710"/>
<dbReference type="Pfam" id="PF00582">
    <property type="entry name" value="Usp"/>
    <property type="match status" value="2"/>
</dbReference>
<gene>
    <name evidence="3" type="ORF">AUC43_17710</name>
</gene>
<dbReference type="AlphaFoldDB" id="A0A0U4ATE2"/>
<dbReference type="OrthoDB" id="871451at2"/>
<proteinExistence type="inferred from homology"/>
<dbReference type="Gene3D" id="3.40.50.620">
    <property type="entry name" value="HUPs"/>
    <property type="match status" value="2"/>
</dbReference>
<feature type="domain" description="UspA" evidence="2">
    <location>
        <begin position="6"/>
        <end position="139"/>
    </location>
</feature>
<dbReference type="PANTHER" id="PTHR46268:SF6">
    <property type="entry name" value="UNIVERSAL STRESS PROTEIN UP12"/>
    <property type="match status" value="1"/>
</dbReference>
<dbReference type="InterPro" id="IPR014729">
    <property type="entry name" value="Rossmann-like_a/b/a_fold"/>
</dbReference>
<protein>
    <recommendedName>
        <fullName evidence="2">UspA domain-containing protein</fullName>
    </recommendedName>
</protein>
<name>A0A0U4ATE2_9BACT</name>
<organism evidence="3 4">
    <name type="scientific">Hymenobacter sedentarius</name>
    <dbReference type="NCBI Taxonomy" id="1411621"/>
    <lineage>
        <taxon>Bacteria</taxon>
        <taxon>Pseudomonadati</taxon>
        <taxon>Bacteroidota</taxon>
        <taxon>Cytophagia</taxon>
        <taxon>Cytophagales</taxon>
        <taxon>Hymenobacteraceae</taxon>
        <taxon>Hymenobacter</taxon>
    </lineage>
</organism>
<dbReference type="InterPro" id="IPR006016">
    <property type="entry name" value="UspA"/>
</dbReference>
<sequence>MKLTFVVLTSFYPASQQALEYADALSHAVHGRLLLLHAKRVSFFDPYIFAGEAWHQQELKQEVDTKALLDRRVQQLHSPATLEMVTDLLPDLARDLAKKHQPALFVLGRPGPEKISFEHLSPVAMELLRVVQLPMLLVPLGAPVPAVPQRVLIAADDEDFALGDTHDAVHRLLTGLRAELTVAHVTPLEDDASCARALHAVQHSGLTSGLPVPTLRGYQAELPAEGVLAAVRDTKADLVVVLARTRSYLGELFHKSVTAQVIKHSPVPVLVVPAKAPAPAPQQRVGTQHGSDDIRLWPTV</sequence>
<dbReference type="SUPFAM" id="SSF52402">
    <property type="entry name" value="Adenine nucleotide alpha hydrolases-like"/>
    <property type="match status" value="2"/>
</dbReference>
<dbReference type="PANTHER" id="PTHR46268">
    <property type="entry name" value="STRESS RESPONSE PROTEIN NHAX"/>
    <property type="match status" value="1"/>
</dbReference>
<evidence type="ECO:0000313" key="4">
    <source>
        <dbReference type="Proteomes" id="UP000059542"/>
    </source>
</evidence>
<evidence type="ECO:0000259" key="2">
    <source>
        <dbReference type="Pfam" id="PF00582"/>
    </source>
</evidence>
<evidence type="ECO:0000256" key="1">
    <source>
        <dbReference type="ARBA" id="ARBA00008791"/>
    </source>
</evidence>
<comment type="similarity">
    <text evidence="1">Belongs to the universal stress protein A family.</text>
</comment>
<keyword evidence="4" id="KW-1185">Reference proteome</keyword>
<evidence type="ECO:0000313" key="3">
    <source>
        <dbReference type="EMBL" id="ALW86752.1"/>
    </source>
</evidence>
<accession>A0A0U4ATE2</accession>
<dbReference type="KEGG" id="hyg:AUC43_17710"/>
<dbReference type="EMBL" id="CP013909">
    <property type="protein sequence ID" value="ALW86752.1"/>
    <property type="molecule type" value="Genomic_DNA"/>
</dbReference>
<dbReference type="CDD" id="cd00293">
    <property type="entry name" value="USP-like"/>
    <property type="match status" value="1"/>
</dbReference>
<dbReference type="RefSeq" id="WP_068196766.1">
    <property type="nucleotide sequence ID" value="NZ_CP013909.1"/>
</dbReference>
<dbReference type="Proteomes" id="UP000059542">
    <property type="component" value="Chromosome"/>
</dbReference>
<feature type="domain" description="UspA" evidence="2">
    <location>
        <begin position="223"/>
        <end position="273"/>
    </location>
</feature>